<dbReference type="SMR" id="A2DNF7"/>
<evidence type="ECO:0000256" key="1">
    <source>
        <dbReference type="ARBA" id="ARBA00022741"/>
    </source>
</evidence>
<sequence length="295" mass="34470">MQMCFDAEGVLKAHGYELMAKIGQGAYGRCYRIFSPKYNQTFVCKTIAQKSSFVHELNALMQLDHPNIIKLYDYFLRDNIFYIILEDCVNGNISEYMKKHKVTENQTVKWCYEVIDALNFIHKQGIVHLDIKPSNLLIDKYERIKLADFGVAQPSEIKCENYVGTKYFMAPELFSFEPYDTYAADVWSLGVTLYYVIYQQLPFKNEAQWEIFLERGFKDFPSEVCGELQQCMIRCIQKDPKKKEEIDQKPKKPNILLSMMRSKQPFCTSMLNLNVSMRPTNLYCSNSEARFKGPL</sequence>
<gene>
    <name evidence="6" type="ORF">TVAG_306670</name>
</gene>
<name>A2DNF7_TRIV3</name>
<dbReference type="SMART" id="SM00220">
    <property type="entry name" value="S_TKc"/>
    <property type="match status" value="1"/>
</dbReference>
<keyword evidence="4" id="KW-0723">Serine/threonine-protein kinase</keyword>
<keyword evidence="7" id="KW-1185">Reference proteome</keyword>
<dbReference type="KEGG" id="tva:5463649"/>
<dbReference type="Gene3D" id="1.10.510.10">
    <property type="entry name" value="Transferase(Phosphotransferase) domain 1"/>
    <property type="match status" value="1"/>
</dbReference>
<dbReference type="InterPro" id="IPR008271">
    <property type="entry name" value="Ser/Thr_kinase_AS"/>
</dbReference>
<comment type="similarity">
    <text evidence="4">Belongs to the protein kinase superfamily.</text>
</comment>
<evidence type="ECO:0000256" key="4">
    <source>
        <dbReference type="RuleBase" id="RU000304"/>
    </source>
</evidence>
<dbReference type="PROSITE" id="PS50011">
    <property type="entry name" value="PROTEIN_KINASE_DOM"/>
    <property type="match status" value="1"/>
</dbReference>
<keyword evidence="1 3" id="KW-0547">Nucleotide-binding</keyword>
<dbReference type="InterPro" id="IPR000719">
    <property type="entry name" value="Prot_kinase_dom"/>
</dbReference>
<dbReference type="EMBL" id="DS113222">
    <property type="protein sequence ID" value="EAY18145.1"/>
    <property type="molecule type" value="Genomic_DNA"/>
</dbReference>
<dbReference type="InterPro" id="IPR011009">
    <property type="entry name" value="Kinase-like_dom_sf"/>
</dbReference>
<dbReference type="STRING" id="5722.A2DNF7"/>
<dbReference type="OrthoDB" id="541276at2759"/>
<dbReference type="CDD" id="cd14014">
    <property type="entry name" value="STKc_PknB_like"/>
    <property type="match status" value="1"/>
</dbReference>
<dbReference type="PROSITE" id="PS00107">
    <property type="entry name" value="PROTEIN_KINASE_ATP"/>
    <property type="match status" value="1"/>
</dbReference>
<dbReference type="PANTHER" id="PTHR24362">
    <property type="entry name" value="SERINE/THREONINE-PROTEIN KINASE NEK"/>
    <property type="match status" value="1"/>
</dbReference>
<dbReference type="PANTHER" id="PTHR24362:SF309">
    <property type="entry name" value="PROTEIN KINASE DOMAIN-CONTAINING PROTEIN"/>
    <property type="match status" value="1"/>
</dbReference>
<dbReference type="GO" id="GO:0005524">
    <property type="term" value="F:ATP binding"/>
    <property type="evidence" value="ECO:0007669"/>
    <property type="project" value="UniProtKB-UniRule"/>
</dbReference>
<dbReference type="AlphaFoldDB" id="A2DNF7"/>
<evidence type="ECO:0000256" key="3">
    <source>
        <dbReference type="PROSITE-ProRule" id="PRU10141"/>
    </source>
</evidence>
<evidence type="ECO:0000313" key="6">
    <source>
        <dbReference type="EMBL" id="EAY18145.1"/>
    </source>
</evidence>
<dbReference type="InParanoid" id="A2DNF7"/>
<keyword evidence="2 3" id="KW-0067">ATP-binding</keyword>
<evidence type="ECO:0000256" key="2">
    <source>
        <dbReference type="ARBA" id="ARBA00022840"/>
    </source>
</evidence>
<reference evidence="6" key="1">
    <citation type="submission" date="2006-10" db="EMBL/GenBank/DDBJ databases">
        <authorList>
            <person name="Amadeo P."/>
            <person name="Zhao Q."/>
            <person name="Wortman J."/>
            <person name="Fraser-Liggett C."/>
            <person name="Carlton J."/>
        </authorList>
    </citation>
    <scope>NUCLEOTIDE SEQUENCE</scope>
    <source>
        <strain evidence="6">G3</strain>
    </source>
</reference>
<keyword evidence="6" id="KW-0808">Transferase</keyword>
<protein>
    <submittedName>
        <fullName evidence="6">CAMK family protein kinase</fullName>
    </submittedName>
</protein>
<evidence type="ECO:0000259" key="5">
    <source>
        <dbReference type="PROSITE" id="PS50011"/>
    </source>
</evidence>
<dbReference type="InterPro" id="IPR017441">
    <property type="entry name" value="Protein_kinase_ATP_BS"/>
</dbReference>
<dbReference type="GO" id="GO:0004674">
    <property type="term" value="F:protein serine/threonine kinase activity"/>
    <property type="evidence" value="ECO:0007669"/>
    <property type="project" value="UniProtKB-KW"/>
</dbReference>
<dbReference type="PROSITE" id="PS00108">
    <property type="entry name" value="PROTEIN_KINASE_ST"/>
    <property type="match status" value="1"/>
</dbReference>
<feature type="binding site" evidence="3">
    <location>
        <position position="45"/>
    </location>
    <ligand>
        <name>ATP</name>
        <dbReference type="ChEBI" id="CHEBI:30616"/>
    </ligand>
</feature>
<reference evidence="6" key="2">
    <citation type="journal article" date="2007" name="Science">
        <title>Draft genome sequence of the sexually transmitted pathogen Trichomonas vaginalis.</title>
        <authorList>
            <person name="Carlton J.M."/>
            <person name="Hirt R.P."/>
            <person name="Silva J.C."/>
            <person name="Delcher A.L."/>
            <person name="Schatz M."/>
            <person name="Zhao Q."/>
            <person name="Wortman J.R."/>
            <person name="Bidwell S.L."/>
            <person name="Alsmark U.C.M."/>
            <person name="Besteiro S."/>
            <person name="Sicheritz-Ponten T."/>
            <person name="Noel C.J."/>
            <person name="Dacks J.B."/>
            <person name="Foster P.G."/>
            <person name="Simillion C."/>
            <person name="Van de Peer Y."/>
            <person name="Miranda-Saavedra D."/>
            <person name="Barton G.J."/>
            <person name="Westrop G.D."/>
            <person name="Mueller S."/>
            <person name="Dessi D."/>
            <person name="Fiori P.L."/>
            <person name="Ren Q."/>
            <person name="Paulsen I."/>
            <person name="Zhang H."/>
            <person name="Bastida-Corcuera F.D."/>
            <person name="Simoes-Barbosa A."/>
            <person name="Brown M.T."/>
            <person name="Hayes R.D."/>
            <person name="Mukherjee M."/>
            <person name="Okumura C.Y."/>
            <person name="Schneider R."/>
            <person name="Smith A.J."/>
            <person name="Vanacova S."/>
            <person name="Villalvazo M."/>
            <person name="Haas B.J."/>
            <person name="Pertea M."/>
            <person name="Feldblyum T.V."/>
            <person name="Utterback T.R."/>
            <person name="Shu C.L."/>
            <person name="Osoegawa K."/>
            <person name="de Jong P.J."/>
            <person name="Hrdy I."/>
            <person name="Horvathova L."/>
            <person name="Zubacova Z."/>
            <person name="Dolezal P."/>
            <person name="Malik S.B."/>
            <person name="Logsdon J.M. Jr."/>
            <person name="Henze K."/>
            <person name="Gupta A."/>
            <person name="Wang C.C."/>
            <person name="Dunne R.L."/>
            <person name="Upcroft J.A."/>
            <person name="Upcroft P."/>
            <person name="White O."/>
            <person name="Salzberg S.L."/>
            <person name="Tang P."/>
            <person name="Chiu C.-H."/>
            <person name="Lee Y.-S."/>
            <person name="Embley T.M."/>
            <person name="Coombs G.H."/>
            <person name="Mottram J.C."/>
            <person name="Tachezy J."/>
            <person name="Fraser-Liggett C.M."/>
            <person name="Johnson P.J."/>
        </authorList>
    </citation>
    <scope>NUCLEOTIDE SEQUENCE [LARGE SCALE GENOMIC DNA]</scope>
    <source>
        <strain evidence="6">G3</strain>
    </source>
</reference>
<keyword evidence="6" id="KW-0418">Kinase</keyword>
<dbReference type="RefSeq" id="XP_001579131.1">
    <property type="nucleotide sequence ID" value="XM_001579081.1"/>
</dbReference>
<evidence type="ECO:0000313" key="7">
    <source>
        <dbReference type="Proteomes" id="UP000001542"/>
    </source>
</evidence>
<proteinExistence type="inferred from homology"/>
<dbReference type="eggNOG" id="KOG0592">
    <property type="taxonomic scope" value="Eukaryota"/>
</dbReference>
<dbReference type="SUPFAM" id="SSF56112">
    <property type="entry name" value="Protein kinase-like (PK-like)"/>
    <property type="match status" value="1"/>
</dbReference>
<dbReference type="VEuPathDB" id="TrichDB:TVAG_306670"/>
<organism evidence="6 7">
    <name type="scientific">Trichomonas vaginalis (strain ATCC PRA-98 / G3)</name>
    <dbReference type="NCBI Taxonomy" id="412133"/>
    <lineage>
        <taxon>Eukaryota</taxon>
        <taxon>Metamonada</taxon>
        <taxon>Parabasalia</taxon>
        <taxon>Trichomonadida</taxon>
        <taxon>Trichomonadidae</taxon>
        <taxon>Trichomonas</taxon>
    </lineage>
</organism>
<dbReference type="Pfam" id="PF00069">
    <property type="entry name" value="Pkinase"/>
    <property type="match status" value="1"/>
</dbReference>
<dbReference type="VEuPathDB" id="TrichDB:TVAGG3_1024880"/>
<accession>A2DNF7</accession>
<feature type="domain" description="Protein kinase" evidence="5">
    <location>
        <begin position="16"/>
        <end position="255"/>
    </location>
</feature>
<dbReference type="FunCoup" id="A2DNF7">
    <property type="interactions" value="26"/>
</dbReference>
<dbReference type="Proteomes" id="UP000001542">
    <property type="component" value="Unassembled WGS sequence"/>
</dbReference>